<keyword evidence="1" id="KW-0812">Transmembrane</keyword>
<name>A0ABU7UZS5_9GAMM</name>
<feature type="transmembrane region" description="Helical" evidence="1">
    <location>
        <begin position="279"/>
        <end position="299"/>
    </location>
</feature>
<reference evidence="3 4" key="1">
    <citation type="submission" date="2024-01" db="EMBL/GenBank/DDBJ databases">
        <title>Novel species of the genus Luteimonas isolated from rivers.</title>
        <authorList>
            <person name="Lu H."/>
        </authorList>
    </citation>
    <scope>NUCLEOTIDE SEQUENCE [LARGE SCALE GENOMIC DNA]</scope>
    <source>
        <strain evidence="3 4">FXH3W</strain>
    </source>
</reference>
<gene>
    <name evidence="3" type="ORF">V3390_05770</name>
</gene>
<protein>
    <submittedName>
        <fullName evidence="3">Sensor domain-containing protein</fullName>
    </submittedName>
</protein>
<evidence type="ECO:0000259" key="2">
    <source>
        <dbReference type="Pfam" id="PF13796"/>
    </source>
</evidence>
<feature type="domain" description="Putative sensor" evidence="2">
    <location>
        <begin position="122"/>
        <end position="314"/>
    </location>
</feature>
<dbReference type="EMBL" id="JAZHBO010000002">
    <property type="protein sequence ID" value="MEF2155743.1"/>
    <property type="molecule type" value="Genomic_DNA"/>
</dbReference>
<evidence type="ECO:0000256" key="1">
    <source>
        <dbReference type="SAM" id="Phobius"/>
    </source>
</evidence>
<dbReference type="Proteomes" id="UP001356170">
    <property type="component" value="Unassembled WGS sequence"/>
</dbReference>
<keyword evidence="1" id="KW-1133">Transmembrane helix</keyword>
<keyword evidence="4" id="KW-1185">Reference proteome</keyword>
<evidence type="ECO:0000313" key="4">
    <source>
        <dbReference type="Proteomes" id="UP001356170"/>
    </source>
</evidence>
<sequence length="318" mass="35214">MNTVNSLSPRTMEEFLAQLRDALRGSDPAMIQDALFDSEDYLRAAIADNAALCESEVMAKVLNDYGTPQEVAGNYRQTDATVQAAIQPAAKPRITANDRQPGWFRRLFNVLLDPHAYGSLFYMLLSVWTGVFYFAYVVTGISLSLGTIVLIFGIPLLILFLGSIRILALVEGRIVEALLGVRMPRRPALPKDPSRTGWIPRIKGFFTDPRTWSTMLYLLLMLPLGVIYFGVSICLLAMALSFLLTPIAALFGEFQIDGVVVNMSHIQILGTDLTTSGWVMLPIFVVLGVLCTLVLLHLARWVGKWHGALAKNLLVIRD</sequence>
<proteinExistence type="predicted"/>
<keyword evidence="1" id="KW-0472">Membrane</keyword>
<dbReference type="InterPro" id="IPR025828">
    <property type="entry name" value="Put_sensor_dom"/>
</dbReference>
<accession>A0ABU7UZS5</accession>
<dbReference type="Pfam" id="PF13796">
    <property type="entry name" value="Sensor"/>
    <property type="match status" value="1"/>
</dbReference>
<feature type="transmembrane region" description="Helical" evidence="1">
    <location>
        <begin position="216"/>
        <end position="244"/>
    </location>
</feature>
<comment type="caution">
    <text evidence="3">The sequence shown here is derived from an EMBL/GenBank/DDBJ whole genome shotgun (WGS) entry which is preliminary data.</text>
</comment>
<feature type="transmembrane region" description="Helical" evidence="1">
    <location>
        <begin position="115"/>
        <end position="135"/>
    </location>
</feature>
<evidence type="ECO:0000313" key="3">
    <source>
        <dbReference type="EMBL" id="MEF2155743.1"/>
    </source>
</evidence>
<dbReference type="RefSeq" id="WP_331703740.1">
    <property type="nucleotide sequence ID" value="NZ_JAZHBO010000002.1"/>
</dbReference>
<organism evidence="3 4">
    <name type="scientific">Aquilutibacter rugosus</name>
    <dbReference type="NCBI Taxonomy" id="3115820"/>
    <lineage>
        <taxon>Bacteria</taxon>
        <taxon>Pseudomonadati</taxon>
        <taxon>Pseudomonadota</taxon>
        <taxon>Gammaproteobacteria</taxon>
        <taxon>Lysobacterales</taxon>
        <taxon>Lysobacteraceae</taxon>
        <taxon>Aquilutibacter</taxon>
    </lineage>
</organism>
<feature type="transmembrane region" description="Helical" evidence="1">
    <location>
        <begin position="141"/>
        <end position="164"/>
    </location>
</feature>